<dbReference type="InterPro" id="IPR001250">
    <property type="entry name" value="Man6P_Isoase-1"/>
</dbReference>
<keyword evidence="4 8" id="KW-0479">Metal-binding</keyword>
<keyword evidence="6 10" id="KW-0413">Isomerase</keyword>
<dbReference type="OrthoDB" id="9808275at2"/>
<evidence type="ECO:0000313" key="10">
    <source>
        <dbReference type="EMBL" id="THD66819.1"/>
    </source>
</evidence>
<dbReference type="GO" id="GO:0005829">
    <property type="term" value="C:cytosol"/>
    <property type="evidence" value="ECO:0007669"/>
    <property type="project" value="TreeGrafter"/>
</dbReference>
<evidence type="ECO:0000256" key="6">
    <source>
        <dbReference type="ARBA" id="ARBA00023235"/>
    </source>
</evidence>
<evidence type="ECO:0000256" key="3">
    <source>
        <dbReference type="ARBA" id="ARBA00011956"/>
    </source>
</evidence>
<comment type="similarity">
    <text evidence="2">Belongs to the mannose-6-phosphate isomerase type 1 family.</text>
</comment>
<dbReference type="InterPro" id="IPR011051">
    <property type="entry name" value="RmlC_Cupin_sf"/>
</dbReference>
<dbReference type="PRINTS" id="PR00714">
    <property type="entry name" value="MAN6PISMRASE"/>
</dbReference>
<dbReference type="Pfam" id="PF20511">
    <property type="entry name" value="PMI_typeI_cat"/>
    <property type="match status" value="1"/>
</dbReference>
<feature type="active site" evidence="7">
    <location>
        <position position="279"/>
    </location>
</feature>
<comment type="catalytic activity">
    <reaction evidence="1">
        <text>D-mannose 6-phosphate = D-fructose 6-phosphate</text>
        <dbReference type="Rhea" id="RHEA:12356"/>
        <dbReference type="ChEBI" id="CHEBI:58735"/>
        <dbReference type="ChEBI" id="CHEBI:61527"/>
        <dbReference type="EC" id="5.3.1.8"/>
    </reaction>
</comment>
<dbReference type="InterPro" id="IPR014710">
    <property type="entry name" value="RmlC-like_jellyroll"/>
</dbReference>
<organism evidence="10 11">
    <name type="scientific">Robertkochia marina</name>
    <dbReference type="NCBI Taxonomy" id="1227945"/>
    <lineage>
        <taxon>Bacteria</taxon>
        <taxon>Pseudomonadati</taxon>
        <taxon>Bacteroidota</taxon>
        <taxon>Flavobacteriia</taxon>
        <taxon>Flavobacteriales</taxon>
        <taxon>Flavobacteriaceae</taxon>
        <taxon>Robertkochia</taxon>
    </lineage>
</organism>
<feature type="binding site" evidence="8">
    <location>
        <position position="95"/>
    </location>
    <ligand>
        <name>Zn(2+)</name>
        <dbReference type="ChEBI" id="CHEBI:29105"/>
    </ligand>
</feature>
<dbReference type="GO" id="GO:0005975">
    <property type="term" value="P:carbohydrate metabolic process"/>
    <property type="evidence" value="ECO:0007669"/>
    <property type="project" value="InterPro"/>
</dbReference>
<keyword evidence="5 8" id="KW-0862">Zinc</keyword>
<dbReference type="InterPro" id="IPR046457">
    <property type="entry name" value="PMI_typeI_cat"/>
</dbReference>
<evidence type="ECO:0000256" key="8">
    <source>
        <dbReference type="PIRSR" id="PIRSR001480-2"/>
    </source>
</evidence>
<proteinExistence type="inferred from homology"/>
<dbReference type="AlphaFoldDB" id="A0A4S3LYX9"/>
<dbReference type="PIRSF" id="PIRSF001480">
    <property type="entry name" value="Mannose-6-phosphate_isomerase"/>
    <property type="match status" value="1"/>
</dbReference>
<dbReference type="GO" id="GO:0008270">
    <property type="term" value="F:zinc ion binding"/>
    <property type="evidence" value="ECO:0007669"/>
    <property type="project" value="InterPro"/>
</dbReference>
<dbReference type="Gene3D" id="2.60.120.10">
    <property type="entry name" value="Jelly Rolls"/>
    <property type="match status" value="2"/>
</dbReference>
<protein>
    <recommendedName>
        <fullName evidence="3">mannose-6-phosphate isomerase</fullName>
        <ecNumber evidence="3">5.3.1.8</ecNumber>
    </recommendedName>
</protein>
<feature type="domain" description="Phosphomannose isomerase type I catalytic" evidence="9">
    <location>
        <begin position="9"/>
        <end position="146"/>
    </location>
</feature>
<dbReference type="SUPFAM" id="SSF51182">
    <property type="entry name" value="RmlC-like cupins"/>
    <property type="match status" value="1"/>
</dbReference>
<reference evidence="10 11" key="1">
    <citation type="submission" date="2019-04" db="EMBL/GenBank/DDBJ databases">
        <title>Draft genome sequence of Robertkochia marina CC-AMO-30D.</title>
        <authorList>
            <person name="Hameed A."/>
            <person name="Lin S.-Y."/>
            <person name="Shahina M."/>
            <person name="Lai W.-A."/>
            <person name="Young C.-C."/>
        </authorList>
    </citation>
    <scope>NUCLEOTIDE SEQUENCE [LARGE SCALE GENOMIC DNA]</scope>
    <source>
        <strain evidence="10 11">CC-AMO-30D</strain>
    </source>
</reference>
<evidence type="ECO:0000256" key="1">
    <source>
        <dbReference type="ARBA" id="ARBA00000757"/>
    </source>
</evidence>
<evidence type="ECO:0000256" key="2">
    <source>
        <dbReference type="ARBA" id="ARBA00010772"/>
    </source>
</evidence>
<dbReference type="GO" id="GO:0009298">
    <property type="term" value="P:GDP-mannose biosynthetic process"/>
    <property type="evidence" value="ECO:0007669"/>
    <property type="project" value="InterPro"/>
</dbReference>
<dbReference type="NCBIfam" id="TIGR00218">
    <property type="entry name" value="manA"/>
    <property type="match status" value="1"/>
</dbReference>
<dbReference type="Proteomes" id="UP000305939">
    <property type="component" value="Unassembled WGS sequence"/>
</dbReference>
<dbReference type="PANTHER" id="PTHR10309:SF0">
    <property type="entry name" value="MANNOSE-6-PHOSPHATE ISOMERASE"/>
    <property type="match status" value="1"/>
</dbReference>
<dbReference type="GO" id="GO:0004476">
    <property type="term" value="F:mannose-6-phosphate isomerase activity"/>
    <property type="evidence" value="ECO:0007669"/>
    <property type="project" value="UniProtKB-EC"/>
</dbReference>
<evidence type="ECO:0000259" key="9">
    <source>
        <dbReference type="Pfam" id="PF20511"/>
    </source>
</evidence>
<evidence type="ECO:0000256" key="4">
    <source>
        <dbReference type="ARBA" id="ARBA00022723"/>
    </source>
</evidence>
<dbReference type="InterPro" id="IPR016305">
    <property type="entry name" value="Mannose-6-P_Isomerase"/>
</dbReference>
<sequence>MISNVKTYPLEGKTQSYSWGGTQFIPELLGLEKNGKPYAEYWLGTHERGQADIVLPKGKTSLRNFLNTFKSGGVKASGLSFLFKVLDVKNMLSIQVHPSKESAKKEYLLENLQGIPIDHPERNFKDQNHKPEIMVALSEFWLLHGFLSEEKLLGRLREVPEFHELIPALQSDGIKGLYNKVMNQDFKERKRILKPIIERILPLYREGILSKTSADYWAAKAFIQFEENGDFDKGIYSIYFFNLVELKPGEGIYQPTGVPHAYLEGQNVELMANSDNVLRGGLTSKHIDVRQLLKHTKFQEIEPQIIRGTLKEDGMERIYACDVPDFQLSQIQILSSEIYCTTSTSSEILLVMEGDVAMREKNGALLVLSKGQSAFVECGCHYYLEARNSAVIFKAASGKT</sequence>
<evidence type="ECO:0000256" key="7">
    <source>
        <dbReference type="PIRSR" id="PIRSR001480-1"/>
    </source>
</evidence>
<keyword evidence="11" id="KW-1185">Reference proteome</keyword>
<dbReference type="EMBL" id="SSMC01000003">
    <property type="protein sequence ID" value="THD66819.1"/>
    <property type="molecule type" value="Genomic_DNA"/>
</dbReference>
<comment type="caution">
    <text evidence="10">The sequence shown here is derived from an EMBL/GenBank/DDBJ whole genome shotgun (WGS) entry which is preliminary data.</text>
</comment>
<dbReference type="PANTHER" id="PTHR10309">
    <property type="entry name" value="MANNOSE-6-PHOSPHATE ISOMERASE"/>
    <property type="match status" value="1"/>
</dbReference>
<evidence type="ECO:0000313" key="11">
    <source>
        <dbReference type="Proteomes" id="UP000305939"/>
    </source>
</evidence>
<dbReference type="CDD" id="cd07011">
    <property type="entry name" value="cupin_PMI_type_I_N"/>
    <property type="match status" value="1"/>
</dbReference>
<evidence type="ECO:0000256" key="5">
    <source>
        <dbReference type="ARBA" id="ARBA00022833"/>
    </source>
</evidence>
<dbReference type="Gene3D" id="1.10.441.10">
    <property type="entry name" value="Phosphomannose Isomerase, domain 2"/>
    <property type="match status" value="1"/>
</dbReference>
<accession>A0A4S3LYX9</accession>
<feature type="binding site" evidence="8">
    <location>
        <position position="97"/>
    </location>
    <ligand>
        <name>Zn(2+)</name>
        <dbReference type="ChEBI" id="CHEBI:29105"/>
    </ligand>
</feature>
<comment type="cofactor">
    <cofactor evidence="8">
        <name>Zn(2+)</name>
        <dbReference type="ChEBI" id="CHEBI:29105"/>
    </cofactor>
    <text evidence="8">Binds 1 zinc ion per subunit.</text>
</comment>
<feature type="binding site" evidence="8">
    <location>
        <position position="132"/>
    </location>
    <ligand>
        <name>Zn(2+)</name>
        <dbReference type="ChEBI" id="CHEBI:29105"/>
    </ligand>
</feature>
<name>A0A4S3LYX9_9FLAO</name>
<dbReference type="EC" id="5.3.1.8" evidence="3"/>
<gene>
    <name evidence="10" type="primary">manA</name>
    <name evidence="10" type="ORF">E7Z59_13655</name>
</gene>
<feature type="binding site" evidence="8">
    <location>
        <position position="260"/>
    </location>
    <ligand>
        <name>Zn(2+)</name>
        <dbReference type="ChEBI" id="CHEBI:29105"/>
    </ligand>
</feature>